<keyword evidence="4" id="KW-1003">Cell membrane</keyword>
<organism evidence="9 10">
    <name type="scientific">Candidatus Woesebacteria bacterium RIFOXYA1_FULL_43_9</name>
    <dbReference type="NCBI Taxonomy" id="1802534"/>
    <lineage>
        <taxon>Bacteria</taxon>
        <taxon>Candidatus Woeseibacteriota</taxon>
    </lineage>
</organism>
<evidence type="ECO:0000256" key="8">
    <source>
        <dbReference type="SAM" id="Phobius"/>
    </source>
</evidence>
<feature type="transmembrane region" description="Helical" evidence="8">
    <location>
        <begin position="284"/>
        <end position="313"/>
    </location>
</feature>
<comment type="caution">
    <text evidence="9">The sequence shown here is derived from an EMBL/GenBank/DDBJ whole genome shotgun (WGS) entry which is preliminary data.</text>
</comment>
<evidence type="ECO:0000256" key="4">
    <source>
        <dbReference type="ARBA" id="ARBA00022475"/>
    </source>
</evidence>
<evidence type="ECO:0000313" key="10">
    <source>
        <dbReference type="Proteomes" id="UP000179241"/>
    </source>
</evidence>
<dbReference type="PANTHER" id="PTHR21716">
    <property type="entry name" value="TRANSMEMBRANE PROTEIN"/>
    <property type="match status" value="1"/>
</dbReference>
<keyword evidence="3" id="KW-0813">Transport</keyword>
<evidence type="ECO:0000313" key="9">
    <source>
        <dbReference type="EMBL" id="OGM77351.1"/>
    </source>
</evidence>
<keyword evidence="5 8" id="KW-0812">Transmembrane</keyword>
<comment type="similarity">
    <text evidence="2">Belongs to the autoinducer-2 exporter (AI-2E) (TC 2.A.86) family.</text>
</comment>
<evidence type="ECO:0008006" key="11">
    <source>
        <dbReference type="Google" id="ProtNLM"/>
    </source>
</evidence>
<protein>
    <recommendedName>
        <fullName evidence="11">AI-2E family transporter</fullName>
    </recommendedName>
</protein>
<dbReference type="EMBL" id="MGHU01000023">
    <property type="protein sequence ID" value="OGM77351.1"/>
    <property type="molecule type" value="Genomic_DNA"/>
</dbReference>
<reference evidence="9 10" key="1">
    <citation type="journal article" date="2016" name="Nat. Commun.">
        <title>Thousands of microbial genomes shed light on interconnected biogeochemical processes in an aquifer system.</title>
        <authorList>
            <person name="Anantharaman K."/>
            <person name="Brown C.T."/>
            <person name="Hug L.A."/>
            <person name="Sharon I."/>
            <person name="Castelle C.J."/>
            <person name="Probst A.J."/>
            <person name="Thomas B.C."/>
            <person name="Singh A."/>
            <person name="Wilkins M.J."/>
            <person name="Karaoz U."/>
            <person name="Brodie E.L."/>
            <person name="Williams K.H."/>
            <person name="Hubbard S.S."/>
            <person name="Banfield J.F."/>
        </authorList>
    </citation>
    <scope>NUCLEOTIDE SEQUENCE [LARGE SCALE GENOMIC DNA]</scope>
</reference>
<keyword evidence="6 8" id="KW-1133">Transmembrane helix</keyword>
<feature type="transmembrane region" description="Helical" evidence="8">
    <location>
        <begin position="7"/>
        <end position="26"/>
    </location>
</feature>
<dbReference type="PANTHER" id="PTHR21716:SF53">
    <property type="entry name" value="PERMEASE PERM-RELATED"/>
    <property type="match status" value="1"/>
</dbReference>
<dbReference type="Pfam" id="PF01594">
    <property type="entry name" value="AI-2E_transport"/>
    <property type="match status" value="1"/>
</dbReference>
<feature type="transmembrane region" description="Helical" evidence="8">
    <location>
        <begin position="131"/>
        <end position="154"/>
    </location>
</feature>
<feature type="transmembrane region" description="Helical" evidence="8">
    <location>
        <begin position="237"/>
        <end position="263"/>
    </location>
</feature>
<evidence type="ECO:0000256" key="7">
    <source>
        <dbReference type="ARBA" id="ARBA00023136"/>
    </source>
</evidence>
<feature type="transmembrane region" description="Helical" evidence="8">
    <location>
        <begin position="32"/>
        <end position="53"/>
    </location>
</feature>
<feature type="transmembrane region" description="Helical" evidence="8">
    <location>
        <begin position="194"/>
        <end position="217"/>
    </location>
</feature>
<dbReference type="Proteomes" id="UP000179241">
    <property type="component" value="Unassembled WGS sequence"/>
</dbReference>
<proteinExistence type="inferred from homology"/>
<sequence length="323" mass="35543">MVKKIEISYKTIIFTALFILALWFLYFIRDIIFLFFLSLLLMAVLNPSVSWLTSRRIPRVLSVIIVYLALLSGFGVAIGGVIPPLVEQSANFATSLPLYLENLGLTRYLRDEVVRELVSQLGGIPGQLLKVSFAVFSNILSILMIMVISFYLLLARGRTDSLIEELFGSERKEKVEGIFSEIESKLGSWARGEFFLMTIVGVMTFIGLFLLKVPYALPLALLSGILELVPNIGPTLSAVPAMIIGFGINPYLGLAVLGLYFLVQQIENYIIVPKVMEKSAGVNPVVTIFALAIGFRLAGVIGAIVSIPVFLVIKTIVGSVYKK</sequence>
<evidence type="ECO:0000256" key="6">
    <source>
        <dbReference type="ARBA" id="ARBA00022989"/>
    </source>
</evidence>
<feature type="transmembrane region" description="Helical" evidence="8">
    <location>
        <begin position="60"/>
        <end position="82"/>
    </location>
</feature>
<evidence type="ECO:0000256" key="5">
    <source>
        <dbReference type="ARBA" id="ARBA00022692"/>
    </source>
</evidence>
<evidence type="ECO:0000256" key="1">
    <source>
        <dbReference type="ARBA" id="ARBA00004651"/>
    </source>
</evidence>
<accession>A0A1F8CMB2</accession>
<gene>
    <name evidence="9" type="ORF">A2188_03210</name>
</gene>
<keyword evidence="7 8" id="KW-0472">Membrane</keyword>
<name>A0A1F8CMB2_9BACT</name>
<dbReference type="GO" id="GO:0055085">
    <property type="term" value="P:transmembrane transport"/>
    <property type="evidence" value="ECO:0007669"/>
    <property type="project" value="TreeGrafter"/>
</dbReference>
<comment type="subcellular location">
    <subcellularLocation>
        <location evidence="1">Cell membrane</location>
        <topology evidence="1">Multi-pass membrane protein</topology>
    </subcellularLocation>
</comment>
<dbReference type="GO" id="GO:0005886">
    <property type="term" value="C:plasma membrane"/>
    <property type="evidence" value="ECO:0007669"/>
    <property type="project" value="UniProtKB-SubCell"/>
</dbReference>
<dbReference type="InterPro" id="IPR002549">
    <property type="entry name" value="AI-2E-like"/>
</dbReference>
<evidence type="ECO:0000256" key="2">
    <source>
        <dbReference type="ARBA" id="ARBA00009773"/>
    </source>
</evidence>
<evidence type="ECO:0000256" key="3">
    <source>
        <dbReference type="ARBA" id="ARBA00022448"/>
    </source>
</evidence>
<dbReference type="AlphaFoldDB" id="A0A1F8CMB2"/>